<sequence length="256" mass="27835">MSLKRTAARLAMYQGMLADPVFQTICQDCIWDSRIGNFNAREPHPVVILTTEDSRGRAWNPQNGGPPFDDSAGLTFEIALRTVEFDEAGEFLGYGTPVTDREAEAILDVLEDRILWLAGSSAGRLVRKVIRRVTGYESERFATEDIGEKLAIRLLTVHVELIGDEAASVWDARPGEFRALPDPLRTVCEAMPIGSSGYQTCALIAGKYPPVAGQPAPRPLTVGMTIAPQPLVEGEPVIPPEQNPPSTSIIVPLDQG</sequence>
<dbReference type="RefSeq" id="WP_015929106.1">
    <property type="nucleotide sequence ID" value="NC_011894.1"/>
</dbReference>
<dbReference type="STRING" id="460265.Mnod_2456"/>
<proteinExistence type="predicted"/>
<dbReference type="KEGG" id="mno:Mnod_2456"/>
<evidence type="ECO:0000313" key="2">
    <source>
        <dbReference type="EMBL" id="ACL57426.1"/>
    </source>
</evidence>
<dbReference type="Proteomes" id="UP000008207">
    <property type="component" value="Chromosome"/>
</dbReference>
<keyword evidence="3" id="KW-1185">Reference proteome</keyword>
<dbReference type="eggNOG" id="ENOG5033FYM">
    <property type="taxonomic scope" value="Bacteria"/>
</dbReference>
<evidence type="ECO:0000313" key="3">
    <source>
        <dbReference type="Proteomes" id="UP000008207"/>
    </source>
</evidence>
<dbReference type="EMBL" id="CP001349">
    <property type="protein sequence ID" value="ACL57426.1"/>
    <property type="molecule type" value="Genomic_DNA"/>
</dbReference>
<protein>
    <submittedName>
        <fullName evidence="2">Uncharacterized protein</fullName>
    </submittedName>
</protein>
<dbReference type="HOGENOM" id="CLU_1085062_0_0_5"/>
<name>B8ICL5_METNO</name>
<evidence type="ECO:0000256" key="1">
    <source>
        <dbReference type="SAM" id="MobiDB-lite"/>
    </source>
</evidence>
<reference evidence="2 3" key="1">
    <citation type="submission" date="2009-01" db="EMBL/GenBank/DDBJ databases">
        <title>Complete sequence of chromosome of Methylobacterium nodulans ORS 2060.</title>
        <authorList>
            <consortium name="US DOE Joint Genome Institute"/>
            <person name="Lucas S."/>
            <person name="Copeland A."/>
            <person name="Lapidus A."/>
            <person name="Glavina del Rio T."/>
            <person name="Dalin E."/>
            <person name="Tice H."/>
            <person name="Bruce D."/>
            <person name="Goodwin L."/>
            <person name="Pitluck S."/>
            <person name="Sims D."/>
            <person name="Brettin T."/>
            <person name="Detter J.C."/>
            <person name="Han C."/>
            <person name="Larimer F."/>
            <person name="Land M."/>
            <person name="Hauser L."/>
            <person name="Kyrpides N."/>
            <person name="Ivanova N."/>
            <person name="Marx C.J."/>
            <person name="Richardson P."/>
        </authorList>
    </citation>
    <scope>NUCLEOTIDE SEQUENCE [LARGE SCALE GENOMIC DNA]</scope>
    <source>
        <strain evidence="3">LMG 21967 / CNCM I-2342 / ORS 2060</strain>
    </source>
</reference>
<organism evidence="2 3">
    <name type="scientific">Methylobacterium nodulans (strain LMG 21967 / CNCM I-2342 / ORS 2060)</name>
    <dbReference type="NCBI Taxonomy" id="460265"/>
    <lineage>
        <taxon>Bacteria</taxon>
        <taxon>Pseudomonadati</taxon>
        <taxon>Pseudomonadota</taxon>
        <taxon>Alphaproteobacteria</taxon>
        <taxon>Hyphomicrobiales</taxon>
        <taxon>Methylobacteriaceae</taxon>
        <taxon>Methylobacterium</taxon>
    </lineage>
</organism>
<dbReference type="OrthoDB" id="7995715at2"/>
<gene>
    <name evidence="2" type="ordered locus">Mnod_2456</name>
</gene>
<dbReference type="AlphaFoldDB" id="B8ICL5"/>
<accession>B8ICL5</accession>
<feature type="region of interest" description="Disordered" evidence="1">
    <location>
        <begin position="233"/>
        <end position="256"/>
    </location>
</feature>